<dbReference type="Gene3D" id="3.30.450.20">
    <property type="entry name" value="PAS domain"/>
    <property type="match status" value="1"/>
</dbReference>
<dbReference type="Pfam" id="PF08448">
    <property type="entry name" value="PAS_4"/>
    <property type="match status" value="1"/>
</dbReference>
<proteinExistence type="predicted"/>
<comment type="caution">
    <text evidence="9">The sequence shown here is derived from an EMBL/GenBank/DDBJ whole genome shotgun (WGS) entry which is preliminary data.</text>
</comment>
<dbReference type="InterPro" id="IPR036890">
    <property type="entry name" value="HATPase_C_sf"/>
</dbReference>
<organism evidence="9 10">
    <name type="scientific">Nakamurella endophytica</name>
    <dbReference type="NCBI Taxonomy" id="1748367"/>
    <lineage>
        <taxon>Bacteria</taxon>
        <taxon>Bacillati</taxon>
        <taxon>Actinomycetota</taxon>
        <taxon>Actinomycetes</taxon>
        <taxon>Nakamurellales</taxon>
        <taxon>Nakamurellaceae</taxon>
        <taxon>Nakamurella</taxon>
    </lineage>
</organism>
<dbReference type="RefSeq" id="WP_188939641.1">
    <property type="nucleotide sequence ID" value="NZ_BMNA01000001.1"/>
</dbReference>
<dbReference type="Proteomes" id="UP000655208">
    <property type="component" value="Unassembled WGS sequence"/>
</dbReference>
<dbReference type="InterPro" id="IPR003594">
    <property type="entry name" value="HATPase_dom"/>
</dbReference>
<evidence type="ECO:0000313" key="10">
    <source>
        <dbReference type="Proteomes" id="UP000655208"/>
    </source>
</evidence>
<dbReference type="Pfam" id="PF02518">
    <property type="entry name" value="HATPase_c"/>
    <property type="match status" value="1"/>
</dbReference>
<keyword evidence="4" id="KW-0808">Transferase</keyword>
<dbReference type="PANTHER" id="PTHR41523">
    <property type="entry name" value="TWO-COMPONENT SYSTEM SENSOR PROTEIN"/>
    <property type="match status" value="1"/>
</dbReference>
<comment type="catalytic activity">
    <reaction evidence="1">
        <text>ATP + protein L-histidine = ADP + protein N-phospho-L-histidine.</text>
        <dbReference type="EC" id="2.7.13.3"/>
    </reaction>
</comment>
<evidence type="ECO:0000313" key="9">
    <source>
        <dbReference type="EMBL" id="GGL85813.1"/>
    </source>
</evidence>
<dbReference type="Pfam" id="PF12282">
    <property type="entry name" value="GAF_PdtaS"/>
    <property type="match status" value="1"/>
</dbReference>
<dbReference type="InterPro" id="IPR038424">
    <property type="entry name" value="H_kinase_PdtaS_GAF_sf"/>
</dbReference>
<keyword evidence="7" id="KW-0067">ATP-binding</keyword>
<name>A0A917WB17_9ACTN</name>
<dbReference type="PANTHER" id="PTHR41523:SF8">
    <property type="entry name" value="ETHYLENE RESPONSE SENSOR PROTEIN"/>
    <property type="match status" value="1"/>
</dbReference>
<evidence type="ECO:0000259" key="8">
    <source>
        <dbReference type="PROSITE" id="PS50109"/>
    </source>
</evidence>
<dbReference type="InterPro" id="IPR005467">
    <property type="entry name" value="His_kinase_dom"/>
</dbReference>
<reference evidence="9" key="1">
    <citation type="journal article" date="2014" name="Int. J. Syst. Evol. Microbiol.">
        <title>Complete genome sequence of Corynebacterium casei LMG S-19264T (=DSM 44701T), isolated from a smear-ripened cheese.</title>
        <authorList>
            <consortium name="US DOE Joint Genome Institute (JGI-PGF)"/>
            <person name="Walter F."/>
            <person name="Albersmeier A."/>
            <person name="Kalinowski J."/>
            <person name="Ruckert C."/>
        </authorList>
    </citation>
    <scope>NUCLEOTIDE SEQUENCE</scope>
    <source>
        <strain evidence="9">CGMCC 4.7308</strain>
    </source>
</reference>
<gene>
    <name evidence="9" type="ORF">GCM10011594_01890</name>
</gene>
<keyword evidence="6" id="KW-0418">Kinase</keyword>
<dbReference type="Gene3D" id="3.30.565.10">
    <property type="entry name" value="Histidine kinase-like ATPase, C-terminal domain"/>
    <property type="match status" value="1"/>
</dbReference>
<reference evidence="9" key="2">
    <citation type="submission" date="2020-09" db="EMBL/GenBank/DDBJ databases">
        <authorList>
            <person name="Sun Q."/>
            <person name="Zhou Y."/>
        </authorList>
    </citation>
    <scope>NUCLEOTIDE SEQUENCE</scope>
    <source>
        <strain evidence="9">CGMCC 4.7308</strain>
    </source>
</reference>
<evidence type="ECO:0000256" key="3">
    <source>
        <dbReference type="ARBA" id="ARBA00022553"/>
    </source>
</evidence>
<evidence type="ECO:0000256" key="2">
    <source>
        <dbReference type="ARBA" id="ARBA00012438"/>
    </source>
</evidence>
<feature type="domain" description="Histidine kinase" evidence="8">
    <location>
        <begin position="298"/>
        <end position="494"/>
    </location>
</feature>
<dbReference type="InterPro" id="IPR011495">
    <property type="entry name" value="Sig_transdc_His_kin_sub2_dim/P"/>
</dbReference>
<dbReference type="InterPro" id="IPR013656">
    <property type="entry name" value="PAS_4"/>
</dbReference>
<dbReference type="Pfam" id="PF07568">
    <property type="entry name" value="HisKA_2"/>
    <property type="match status" value="1"/>
</dbReference>
<dbReference type="EMBL" id="BMNA01000001">
    <property type="protein sequence ID" value="GGL85813.1"/>
    <property type="molecule type" value="Genomic_DNA"/>
</dbReference>
<sequence length="496" mass="53843">MSTLSDLLAEHTALPGSAVAHLQRLVSEWQLLADLSFSDLTLWVPLEEHSEAGFVCVSQVRPTTGVTVHPDDLVGAHLDGDGAHLLRQARHDEPAVEVPEPDGAQPRTYRREVVPVRADGRTVALISRDTGSRVGREASALETAYIDAADDLFQMVDDGTFPPPQQTGEIHTGPRAGDGLLRLDADGRVVYVSPNAASAYHRMNLIGSVVGSDLAAVTRKLVADPFDAAELAARIAGAVDGRASLRMEVEVRAATVLFRALPLRPRGRPSGALVLVRDVTEVRRRDRALLSKDATIREIHHRVKNNLQTVAALLRLQARRSRDDAVRHALSESVRRVSAIALVHDTLATSPEDRVDLDQIVDRLVPMIVEVASVQTRARVRRVGSFGIIGAQLATTLVMVLAELVQNALEHGYSAEHATGEVQILVDRSARHLDLRVLDDGVGLPTSFSLERDGGLGLQIVRTLVDSELQGAIGLRRREDRPGTEVTLRVPLRGRS</sequence>
<dbReference type="Gene3D" id="3.30.450.280">
    <property type="entry name" value="GAF domain"/>
    <property type="match status" value="1"/>
</dbReference>
<dbReference type="GO" id="GO:0005524">
    <property type="term" value="F:ATP binding"/>
    <property type="evidence" value="ECO:0007669"/>
    <property type="project" value="UniProtKB-KW"/>
</dbReference>
<accession>A0A917WB17</accession>
<protein>
    <recommendedName>
        <fullName evidence="2">histidine kinase</fullName>
        <ecNumber evidence="2">2.7.13.3</ecNumber>
    </recommendedName>
</protein>
<dbReference type="GO" id="GO:0004673">
    <property type="term" value="F:protein histidine kinase activity"/>
    <property type="evidence" value="ECO:0007669"/>
    <property type="project" value="UniProtKB-EC"/>
</dbReference>
<evidence type="ECO:0000256" key="4">
    <source>
        <dbReference type="ARBA" id="ARBA00022679"/>
    </source>
</evidence>
<evidence type="ECO:0000256" key="6">
    <source>
        <dbReference type="ARBA" id="ARBA00022777"/>
    </source>
</evidence>
<keyword evidence="3" id="KW-0597">Phosphoprotein</keyword>
<dbReference type="SUPFAM" id="SSF55785">
    <property type="entry name" value="PYP-like sensor domain (PAS domain)"/>
    <property type="match status" value="1"/>
</dbReference>
<dbReference type="SMART" id="SM00387">
    <property type="entry name" value="HATPase_c"/>
    <property type="match status" value="1"/>
</dbReference>
<dbReference type="AlphaFoldDB" id="A0A917WB17"/>
<evidence type="ECO:0000256" key="7">
    <source>
        <dbReference type="ARBA" id="ARBA00022840"/>
    </source>
</evidence>
<dbReference type="InterPro" id="IPR022066">
    <property type="entry name" value="PdtaS_GAF"/>
</dbReference>
<keyword evidence="10" id="KW-1185">Reference proteome</keyword>
<evidence type="ECO:0000256" key="1">
    <source>
        <dbReference type="ARBA" id="ARBA00000085"/>
    </source>
</evidence>
<dbReference type="SUPFAM" id="SSF55874">
    <property type="entry name" value="ATPase domain of HSP90 chaperone/DNA topoisomerase II/histidine kinase"/>
    <property type="match status" value="1"/>
</dbReference>
<dbReference type="PROSITE" id="PS50109">
    <property type="entry name" value="HIS_KIN"/>
    <property type="match status" value="1"/>
</dbReference>
<evidence type="ECO:0000256" key="5">
    <source>
        <dbReference type="ARBA" id="ARBA00022741"/>
    </source>
</evidence>
<dbReference type="InterPro" id="IPR035965">
    <property type="entry name" value="PAS-like_dom_sf"/>
</dbReference>
<keyword evidence="5" id="KW-0547">Nucleotide-binding</keyword>
<dbReference type="EC" id="2.7.13.3" evidence="2"/>